<proteinExistence type="predicted"/>
<gene>
    <name evidence="2" type="ORF">AVEN_210940_1</name>
</gene>
<sequence length="114" mass="12645">MDPLGYSPVSLLDKTALTTALTQFREFRRIVIGIFCNRLLGLRNSNYRRRKSVPILPCASFVSAFPFTIGLSTVQVGRDQVAQSTNGSRNQGSQTTRQTKSSGSNRDQTEEMSI</sequence>
<dbReference type="AlphaFoldDB" id="A0A4Y2DF49"/>
<dbReference type="Proteomes" id="UP000499080">
    <property type="component" value="Unassembled WGS sequence"/>
</dbReference>
<evidence type="ECO:0000313" key="3">
    <source>
        <dbReference type="Proteomes" id="UP000499080"/>
    </source>
</evidence>
<reference evidence="2 3" key="1">
    <citation type="journal article" date="2019" name="Sci. Rep.">
        <title>Orb-weaving spider Araneus ventricosus genome elucidates the spidroin gene catalogue.</title>
        <authorList>
            <person name="Kono N."/>
            <person name="Nakamura H."/>
            <person name="Ohtoshi R."/>
            <person name="Moran D.A.P."/>
            <person name="Shinohara A."/>
            <person name="Yoshida Y."/>
            <person name="Fujiwara M."/>
            <person name="Mori M."/>
            <person name="Tomita M."/>
            <person name="Arakawa K."/>
        </authorList>
    </citation>
    <scope>NUCLEOTIDE SEQUENCE [LARGE SCALE GENOMIC DNA]</scope>
</reference>
<evidence type="ECO:0000256" key="1">
    <source>
        <dbReference type="SAM" id="MobiDB-lite"/>
    </source>
</evidence>
<evidence type="ECO:0000313" key="2">
    <source>
        <dbReference type="EMBL" id="GBM15311.1"/>
    </source>
</evidence>
<organism evidence="2 3">
    <name type="scientific">Araneus ventricosus</name>
    <name type="common">Orbweaver spider</name>
    <name type="synonym">Epeira ventricosa</name>
    <dbReference type="NCBI Taxonomy" id="182803"/>
    <lineage>
        <taxon>Eukaryota</taxon>
        <taxon>Metazoa</taxon>
        <taxon>Ecdysozoa</taxon>
        <taxon>Arthropoda</taxon>
        <taxon>Chelicerata</taxon>
        <taxon>Arachnida</taxon>
        <taxon>Araneae</taxon>
        <taxon>Araneomorphae</taxon>
        <taxon>Entelegynae</taxon>
        <taxon>Araneoidea</taxon>
        <taxon>Araneidae</taxon>
        <taxon>Araneus</taxon>
    </lineage>
</organism>
<keyword evidence="3" id="KW-1185">Reference proteome</keyword>
<name>A0A4Y2DF49_ARAVE</name>
<protein>
    <submittedName>
        <fullName evidence="2">Uncharacterized protein</fullName>
    </submittedName>
</protein>
<feature type="region of interest" description="Disordered" evidence="1">
    <location>
        <begin position="80"/>
        <end position="114"/>
    </location>
</feature>
<dbReference type="EMBL" id="BGPR01000358">
    <property type="protein sequence ID" value="GBM15311.1"/>
    <property type="molecule type" value="Genomic_DNA"/>
</dbReference>
<accession>A0A4Y2DF49</accession>
<comment type="caution">
    <text evidence="2">The sequence shown here is derived from an EMBL/GenBank/DDBJ whole genome shotgun (WGS) entry which is preliminary data.</text>
</comment>